<gene>
    <name evidence="2" type="ORF">RRG08_060722</name>
</gene>
<keyword evidence="3" id="KW-1185">Reference proteome</keyword>
<evidence type="ECO:0000313" key="2">
    <source>
        <dbReference type="EMBL" id="KAK3698815.1"/>
    </source>
</evidence>
<name>A0AAE0XND8_9GAST</name>
<evidence type="ECO:0000256" key="1">
    <source>
        <dbReference type="SAM" id="MobiDB-lite"/>
    </source>
</evidence>
<dbReference type="Proteomes" id="UP001283361">
    <property type="component" value="Unassembled WGS sequence"/>
</dbReference>
<dbReference type="AlphaFoldDB" id="A0AAE0XND8"/>
<feature type="region of interest" description="Disordered" evidence="1">
    <location>
        <begin position="45"/>
        <end position="70"/>
    </location>
</feature>
<evidence type="ECO:0000313" key="3">
    <source>
        <dbReference type="Proteomes" id="UP001283361"/>
    </source>
</evidence>
<feature type="region of interest" description="Disordered" evidence="1">
    <location>
        <begin position="1"/>
        <end position="22"/>
    </location>
</feature>
<feature type="compositionally biased region" description="Polar residues" evidence="1">
    <location>
        <begin position="52"/>
        <end position="61"/>
    </location>
</feature>
<protein>
    <submittedName>
        <fullName evidence="2">Uncharacterized protein</fullName>
    </submittedName>
</protein>
<dbReference type="EMBL" id="JAWDGP010007967">
    <property type="protein sequence ID" value="KAK3698815.1"/>
    <property type="molecule type" value="Genomic_DNA"/>
</dbReference>
<reference evidence="2" key="1">
    <citation type="journal article" date="2023" name="G3 (Bethesda)">
        <title>A reference genome for the long-term kleptoplast-retaining sea slug Elysia crispata morphotype clarki.</title>
        <authorList>
            <person name="Eastman K.E."/>
            <person name="Pendleton A.L."/>
            <person name="Shaikh M.A."/>
            <person name="Suttiyut T."/>
            <person name="Ogas R."/>
            <person name="Tomko P."/>
            <person name="Gavelis G."/>
            <person name="Widhalm J.R."/>
            <person name="Wisecaver J.H."/>
        </authorList>
    </citation>
    <scope>NUCLEOTIDE SEQUENCE</scope>
    <source>
        <strain evidence="2">ECLA1</strain>
    </source>
</reference>
<organism evidence="2 3">
    <name type="scientific">Elysia crispata</name>
    <name type="common">lettuce slug</name>
    <dbReference type="NCBI Taxonomy" id="231223"/>
    <lineage>
        <taxon>Eukaryota</taxon>
        <taxon>Metazoa</taxon>
        <taxon>Spiralia</taxon>
        <taxon>Lophotrochozoa</taxon>
        <taxon>Mollusca</taxon>
        <taxon>Gastropoda</taxon>
        <taxon>Heterobranchia</taxon>
        <taxon>Euthyneura</taxon>
        <taxon>Panpulmonata</taxon>
        <taxon>Sacoglossa</taxon>
        <taxon>Placobranchoidea</taxon>
        <taxon>Plakobranchidae</taxon>
        <taxon>Elysia</taxon>
    </lineage>
</organism>
<comment type="caution">
    <text evidence="2">The sequence shown here is derived from an EMBL/GenBank/DDBJ whole genome shotgun (WGS) entry which is preliminary data.</text>
</comment>
<proteinExistence type="predicted"/>
<sequence length="70" mass="7798">MKTLRSATRTEPRFKTAGGSEGKNFVLRFPRQRVVQKINTFCSEERSADNGALNSPNTSSDLLRFATHPA</sequence>
<accession>A0AAE0XND8</accession>